<organism evidence="4 5">
    <name type="scientific">Lactiplantibacillus plantarum</name>
    <name type="common">Lactobacillus plantarum</name>
    <dbReference type="NCBI Taxonomy" id="1590"/>
    <lineage>
        <taxon>Bacteria</taxon>
        <taxon>Bacillati</taxon>
        <taxon>Bacillota</taxon>
        <taxon>Bacilli</taxon>
        <taxon>Lactobacillales</taxon>
        <taxon>Lactobacillaceae</taxon>
        <taxon>Lactiplantibacillus</taxon>
    </lineage>
</organism>
<evidence type="ECO:0000313" key="4">
    <source>
        <dbReference type="EMBL" id="KZU95974.1"/>
    </source>
</evidence>
<comment type="caution">
    <text evidence="4">The sequence shown here is derived from an EMBL/GenBank/DDBJ whole genome shotgun (WGS) entry which is preliminary data.</text>
</comment>
<dbReference type="PATRIC" id="fig|1590.201.peg.1035"/>
<gene>
    <name evidence="4" type="ORF">Lp19_1253</name>
</gene>
<sequence>MKQMNRVTLVGRLMKDIQKGTTTVNHKEMAYGTLIIDSGKMDSEKKWHENVNAIDIRAYWDVEEFAKGKKGDMIFIDGEINSYLQVKDELNPAEKYMVVFVKVLNYGPWVKPKGKKSSEVERNINSQPTPPKEESMDEKIKESKAALTNALETLKTAATEESLANYTKAKESYETLCAKKTSKTKKKL</sequence>
<dbReference type="Gene3D" id="2.40.50.140">
    <property type="entry name" value="Nucleic acid-binding proteins"/>
    <property type="match status" value="1"/>
</dbReference>
<reference evidence="4 5" key="1">
    <citation type="submission" date="2016-03" db="EMBL/GenBank/DDBJ databases">
        <title>Comparative genomics of 54 Lactobacillus plantarum strains reveals genomic uncoupling from niche constraints.</title>
        <authorList>
            <person name="Martino M.E."/>
        </authorList>
    </citation>
    <scope>NUCLEOTIDE SEQUENCE [LARGE SCALE GENOMIC DNA]</scope>
    <source>
        <strain evidence="4 5">19.1</strain>
    </source>
</reference>
<dbReference type="GO" id="GO:0003697">
    <property type="term" value="F:single-stranded DNA binding"/>
    <property type="evidence" value="ECO:0007669"/>
    <property type="project" value="InterPro"/>
</dbReference>
<evidence type="ECO:0000256" key="2">
    <source>
        <dbReference type="PROSITE-ProRule" id="PRU00252"/>
    </source>
</evidence>
<evidence type="ECO:0008006" key="6">
    <source>
        <dbReference type="Google" id="ProtNLM"/>
    </source>
</evidence>
<accession>A0A162ERE3</accession>
<dbReference type="Pfam" id="PF00436">
    <property type="entry name" value="SSB"/>
    <property type="match status" value="1"/>
</dbReference>
<feature type="region of interest" description="Disordered" evidence="3">
    <location>
        <begin position="113"/>
        <end position="139"/>
    </location>
</feature>
<keyword evidence="1 2" id="KW-0238">DNA-binding</keyword>
<dbReference type="SUPFAM" id="SSF50249">
    <property type="entry name" value="Nucleic acid-binding proteins"/>
    <property type="match status" value="1"/>
</dbReference>
<dbReference type="InterPro" id="IPR000424">
    <property type="entry name" value="Primosome_PriB/ssb"/>
</dbReference>
<dbReference type="EMBL" id="LUXM01000024">
    <property type="protein sequence ID" value="KZU95974.1"/>
    <property type="molecule type" value="Genomic_DNA"/>
</dbReference>
<dbReference type="Proteomes" id="UP000076882">
    <property type="component" value="Unassembled WGS sequence"/>
</dbReference>
<evidence type="ECO:0000313" key="5">
    <source>
        <dbReference type="Proteomes" id="UP000076882"/>
    </source>
</evidence>
<name>A0A162ERE3_LACPN</name>
<dbReference type="PROSITE" id="PS50935">
    <property type="entry name" value="SSB"/>
    <property type="match status" value="1"/>
</dbReference>
<protein>
    <recommendedName>
        <fullName evidence="6">Single-stranded DNA-binding protein</fullName>
    </recommendedName>
</protein>
<dbReference type="AlphaFoldDB" id="A0A162ERE3"/>
<proteinExistence type="predicted"/>
<dbReference type="InterPro" id="IPR012340">
    <property type="entry name" value="NA-bd_OB-fold"/>
</dbReference>
<evidence type="ECO:0000256" key="1">
    <source>
        <dbReference type="ARBA" id="ARBA00023125"/>
    </source>
</evidence>
<evidence type="ECO:0000256" key="3">
    <source>
        <dbReference type="SAM" id="MobiDB-lite"/>
    </source>
</evidence>